<name>A0ABS8ATY8_9BACT</name>
<accession>A0ABS8ATY8</accession>
<organism evidence="2 3">
    <name type="scientific">Hymenobacter lucidus</name>
    <dbReference type="NCBI Taxonomy" id="2880930"/>
    <lineage>
        <taxon>Bacteria</taxon>
        <taxon>Pseudomonadati</taxon>
        <taxon>Bacteroidota</taxon>
        <taxon>Cytophagia</taxon>
        <taxon>Cytophagales</taxon>
        <taxon>Hymenobacteraceae</taxon>
        <taxon>Hymenobacter</taxon>
    </lineage>
</organism>
<dbReference type="EMBL" id="JAJADR010000005">
    <property type="protein sequence ID" value="MCB2409695.1"/>
    <property type="molecule type" value="Genomic_DNA"/>
</dbReference>
<dbReference type="RefSeq" id="WP_226177482.1">
    <property type="nucleotide sequence ID" value="NZ_JAJADR010000005.1"/>
</dbReference>
<evidence type="ECO:0000256" key="1">
    <source>
        <dbReference type="SAM" id="MobiDB-lite"/>
    </source>
</evidence>
<gene>
    <name evidence="2" type="ORF">LGH74_17015</name>
</gene>
<dbReference type="Proteomes" id="UP001165296">
    <property type="component" value="Unassembled WGS sequence"/>
</dbReference>
<protein>
    <submittedName>
        <fullName evidence="2">Uncharacterized protein</fullName>
    </submittedName>
</protein>
<sequence length="239" mass="25562">MGFLGPIPADKLAASYNVHTQTLTLSAEGEARNYTTGIQFERQSWLGGYKFNLEGWTGPLADPESYEHYTHEQAFQLQMPSRVAPSGSVIIATANHPSGVAVPVRFLGGFIPPAENEATEKATTAPAQAAAGAAPAAAPVEAPHAAPQLMQPDNQKINVLFKMPFNIQEGDRVPTGGTVTMKFDPSVLTLEKAGIQGTNIVWTLNSLKTGNTQVIVTVTGGIAQYVIQKIYDVRIFVLD</sequence>
<proteinExistence type="predicted"/>
<evidence type="ECO:0000313" key="3">
    <source>
        <dbReference type="Proteomes" id="UP001165296"/>
    </source>
</evidence>
<comment type="caution">
    <text evidence="2">The sequence shown here is derived from an EMBL/GenBank/DDBJ whole genome shotgun (WGS) entry which is preliminary data.</text>
</comment>
<reference evidence="2" key="1">
    <citation type="submission" date="2021-10" db="EMBL/GenBank/DDBJ databases">
        <authorList>
            <person name="Dean J.D."/>
            <person name="Kim M.K."/>
            <person name="Newey C.N."/>
            <person name="Stoker T.S."/>
            <person name="Thompson D.W."/>
            <person name="Grose J.H."/>
        </authorList>
    </citation>
    <scope>NUCLEOTIDE SEQUENCE</scope>
    <source>
        <strain evidence="2">BT178</strain>
    </source>
</reference>
<evidence type="ECO:0000313" key="2">
    <source>
        <dbReference type="EMBL" id="MCB2409695.1"/>
    </source>
</evidence>
<keyword evidence="3" id="KW-1185">Reference proteome</keyword>
<feature type="region of interest" description="Disordered" evidence="1">
    <location>
        <begin position="118"/>
        <end position="138"/>
    </location>
</feature>